<protein>
    <submittedName>
        <fullName evidence="3">Capsule biosynthesis protein</fullName>
    </submittedName>
</protein>
<dbReference type="eggNOG" id="COG2843">
    <property type="taxonomic scope" value="Bacteria"/>
</dbReference>
<dbReference type="CDD" id="cd07381">
    <property type="entry name" value="MPP_CapA"/>
    <property type="match status" value="1"/>
</dbReference>
<dbReference type="InterPro" id="IPR019079">
    <property type="entry name" value="Capsule_synth_CapA"/>
</dbReference>
<organism evidence="3 4">
    <name type="scientific">Campylobacter hominis (strain ATCC BAA-381 / DSM 21671 / CCUG 45161 / LMG 19568 / NCTC 13146 / CH001A)</name>
    <dbReference type="NCBI Taxonomy" id="360107"/>
    <lineage>
        <taxon>Bacteria</taxon>
        <taxon>Pseudomonadati</taxon>
        <taxon>Campylobacterota</taxon>
        <taxon>Epsilonproteobacteria</taxon>
        <taxon>Campylobacterales</taxon>
        <taxon>Campylobacteraceae</taxon>
        <taxon>Campylobacter</taxon>
    </lineage>
</organism>
<accession>A7I119</accession>
<dbReference type="InterPro" id="IPR052169">
    <property type="entry name" value="CW_Biosynth-Accessory"/>
</dbReference>
<dbReference type="HOGENOM" id="CLU_038823_0_0_7"/>
<comment type="similarity">
    <text evidence="1">Belongs to the CapA family.</text>
</comment>
<dbReference type="Proteomes" id="UP000002407">
    <property type="component" value="Chromosome"/>
</dbReference>
<gene>
    <name evidence="3" type="ordered locus">CHAB381_0623</name>
</gene>
<dbReference type="STRING" id="360107.CHAB381_0623"/>
<reference evidence="4" key="1">
    <citation type="submission" date="2007-07" db="EMBL/GenBank/DDBJ databases">
        <title>Complete genome sequence of Campylobacter hominis ATCC BAA-381, a commensal isolated from the human gastrointestinal tract.</title>
        <authorList>
            <person name="Fouts D.E."/>
            <person name="Mongodin E.F."/>
            <person name="Puiu D."/>
            <person name="Sebastian Y."/>
            <person name="Miller W.G."/>
            <person name="Mandrell R.E."/>
            <person name="Nelson K.E."/>
        </authorList>
    </citation>
    <scope>NUCLEOTIDE SEQUENCE [LARGE SCALE GENOMIC DNA]</scope>
    <source>
        <strain evidence="4">ATCC BAA-381 / LMG 19568 / NCTC 13146 / CH001A</strain>
    </source>
</reference>
<name>A7I119_CAMHC</name>
<dbReference type="SMART" id="SM00854">
    <property type="entry name" value="PGA_cap"/>
    <property type="match status" value="1"/>
</dbReference>
<dbReference type="KEGG" id="cha:CHAB381_0623"/>
<feature type="domain" description="Capsule synthesis protein CapA" evidence="2">
    <location>
        <begin position="19"/>
        <end position="284"/>
    </location>
</feature>
<dbReference type="Pfam" id="PF09587">
    <property type="entry name" value="PGA_cap"/>
    <property type="match status" value="1"/>
</dbReference>
<dbReference type="RefSeq" id="WP_012108497.1">
    <property type="nucleotide sequence ID" value="NC_009714.1"/>
</dbReference>
<evidence type="ECO:0000256" key="1">
    <source>
        <dbReference type="ARBA" id="ARBA00005662"/>
    </source>
</evidence>
<dbReference type="PANTHER" id="PTHR33393">
    <property type="entry name" value="POLYGLUTAMINE SYNTHESIS ACCESSORY PROTEIN RV0574C-RELATED"/>
    <property type="match status" value="1"/>
</dbReference>
<dbReference type="Gene3D" id="3.60.21.10">
    <property type="match status" value="1"/>
</dbReference>
<evidence type="ECO:0000313" key="4">
    <source>
        <dbReference type="Proteomes" id="UP000002407"/>
    </source>
</evidence>
<proteinExistence type="inferred from homology"/>
<evidence type="ECO:0000259" key="2">
    <source>
        <dbReference type="SMART" id="SM00854"/>
    </source>
</evidence>
<dbReference type="InterPro" id="IPR029052">
    <property type="entry name" value="Metallo-depent_PP-like"/>
</dbReference>
<dbReference type="PANTHER" id="PTHR33393:SF12">
    <property type="entry name" value="CAPSULE BIOSYNTHESIS PROTEIN CAPA"/>
    <property type="match status" value="1"/>
</dbReference>
<evidence type="ECO:0000313" key="3">
    <source>
        <dbReference type="EMBL" id="ABS51468.1"/>
    </source>
</evidence>
<keyword evidence="4" id="KW-1185">Reference proteome</keyword>
<dbReference type="AlphaFoldDB" id="A7I119"/>
<sequence>MKKILLVFLFSGLFAADLKIIAVGDIMFHSPQISSAKNGKDYDFAPQFEQIKPFLQSGDVSIGNFETTVNEKRSFSGYPLFNTPKQALKALKDAGIDALATANNHALDTKISGVLETVKSIKEARIVPFGTGEGEKFAFIDKNGINLALLAYSYGYNGLENSLNKKEKSLLNFLDETQIKDDLQKVKSLGADFIIIYAHWGNEYQNKANDFQKKLAKKMVDWGANVVIGNHPHVVQETMLYQKNENNDENSTQNLQNNFIKTDENFTKSSGFIAFSCGNFISNQRLETLKNIRTEQGVAFEILISKDENTTKITDIKFHPLWVNPVFQNNKKVIKTYLANDFNASAFDKNIKFIAKNPNLRAKKAYETVKNNLEFKNLN</sequence>
<dbReference type="SUPFAM" id="SSF56300">
    <property type="entry name" value="Metallo-dependent phosphatases"/>
    <property type="match status" value="1"/>
</dbReference>
<dbReference type="EMBL" id="CP000776">
    <property type="protein sequence ID" value="ABS51468.1"/>
    <property type="molecule type" value="Genomic_DNA"/>
</dbReference>